<dbReference type="AlphaFoldDB" id="K1UN94"/>
<organism evidence="1">
    <name type="scientific">human gut metagenome</name>
    <dbReference type="NCBI Taxonomy" id="408170"/>
    <lineage>
        <taxon>unclassified sequences</taxon>
        <taxon>metagenomes</taxon>
        <taxon>organismal metagenomes</taxon>
    </lineage>
</organism>
<name>K1UN94_9ZZZZ</name>
<accession>K1UN94</accession>
<reference evidence="1" key="1">
    <citation type="journal article" date="2013" name="Environ. Microbiol.">
        <title>Microbiota from the distal guts of lean and obese adolescents exhibit partial functional redundancy besides clear differences in community structure.</title>
        <authorList>
            <person name="Ferrer M."/>
            <person name="Ruiz A."/>
            <person name="Lanza F."/>
            <person name="Haange S.B."/>
            <person name="Oberbach A."/>
            <person name="Till H."/>
            <person name="Bargiela R."/>
            <person name="Campoy C."/>
            <person name="Segura M.T."/>
            <person name="Richter M."/>
            <person name="von Bergen M."/>
            <person name="Seifert J."/>
            <person name="Suarez A."/>
        </authorList>
    </citation>
    <scope>NUCLEOTIDE SEQUENCE</scope>
</reference>
<protein>
    <submittedName>
        <fullName evidence="1">Uncharacterized protein</fullName>
    </submittedName>
</protein>
<comment type="caution">
    <text evidence="1">The sequence shown here is derived from an EMBL/GenBank/DDBJ whole genome shotgun (WGS) entry which is preliminary data.</text>
</comment>
<feature type="non-terminal residue" evidence="1">
    <location>
        <position position="26"/>
    </location>
</feature>
<gene>
    <name evidence="1" type="ORF">LEA_00026</name>
</gene>
<sequence>MNMNDITLCTMHTEKPYYIKEINKNI</sequence>
<dbReference type="EMBL" id="AJWY01000019">
    <property type="protein sequence ID" value="EKC81739.1"/>
    <property type="molecule type" value="Genomic_DNA"/>
</dbReference>
<evidence type="ECO:0000313" key="1">
    <source>
        <dbReference type="EMBL" id="EKC81739.1"/>
    </source>
</evidence>
<proteinExistence type="predicted"/>